<name>A0A182T743_9DIPT</name>
<dbReference type="AlphaFoldDB" id="A0A182T743"/>
<dbReference type="Proteomes" id="UP000075901">
    <property type="component" value="Unassembled WGS sequence"/>
</dbReference>
<proteinExistence type="predicted"/>
<sequence length="266" mass="27482">MMGTTLSKPSVHGVENKDDILSCAQLEARQQLSSDEAEQCITISNNSVVCSGDQLSIEQRPAAISLPSVASAGLERVKAEKTIPIPVRSSIAEASSYVELIADNSAEQAKRNESAASGGKVLLCVKNDTPAVVSSEPVQHTRILRELNSIPAVPKPSSASGSRPVSVTASIFNKPAVNGTPSQQSSASGSPQSVTAKLFVTLPPAVGGAGTTSCNPGSSGGVSGSKPQHATEKIFAPRTEDMNKGFLMFSEEEPGLTSPRLASVVK</sequence>
<evidence type="ECO:0000313" key="3">
    <source>
        <dbReference type="Proteomes" id="UP000075901"/>
    </source>
</evidence>
<evidence type="ECO:0000256" key="1">
    <source>
        <dbReference type="SAM" id="MobiDB-lite"/>
    </source>
</evidence>
<accession>A0A182T743</accession>
<dbReference type="EnsemblMetazoa" id="AMAM020975-RA">
    <property type="protein sequence ID" value="AMAM020975-PA"/>
    <property type="gene ID" value="AMAM020975"/>
</dbReference>
<evidence type="ECO:0000313" key="2">
    <source>
        <dbReference type="EnsemblMetazoa" id="AMAM020975-PA"/>
    </source>
</evidence>
<feature type="region of interest" description="Disordered" evidence="1">
    <location>
        <begin position="209"/>
        <end position="229"/>
    </location>
</feature>
<reference evidence="3" key="1">
    <citation type="submission" date="2013-09" db="EMBL/GenBank/DDBJ databases">
        <title>The Genome Sequence of Anopheles maculatus species B.</title>
        <authorList>
            <consortium name="The Broad Institute Genomics Platform"/>
            <person name="Neafsey D.E."/>
            <person name="Besansky N."/>
            <person name="Howell P."/>
            <person name="Walton C."/>
            <person name="Young S.K."/>
            <person name="Zeng Q."/>
            <person name="Gargeya S."/>
            <person name="Fitzgerald M."/>
            <person name="Haas B."/>
            <person name="Abouelleil A."/>
            <person name="Allen A.W."/>
            <person name="Alvarado L."/>
            <person name="Arachchi H.M."/>
            <person name="Berlin A.M."/>
            <person name="Chapman S.B."/>
            <person name="Gainer-Dewar J."/>
            <person name="Goldberg J."/>
            <person name="Griggs A."/>
            <person name="Gujja S."/>
            <person name="Hansen M."/>
            <person name="Howarth C."/>
            <person name="Imamovic A."/>
            <person name="Ireland A."/>
            <person name="Larimer J."/>
            <person name="McCowan C."/>
            <person name="Murphy C."/>
            <person name="Pearson M."/>
            <person name="Poon T.W."/>
            <person name="Priest M."/>
            <person name="Roberts A."/>
            <person name="Saif S."/>
            <person name="Shea T."/>
            <person name="Sisk P."/>
            <person name="Sykes S."/>
            <person name="Wortman J."/>
            <person name="Nusbaum C."/>
            <person name="Birren B."/>
        </authorList>
    </citation>
    <scope>NUCLEOTIDE SEQUENCE [LARGE SCALE GENOMIC DNA]</scope>
    <source>
        <strain evidence="3">maculatus3</strain>
    </source>
</reference>
<reference evidence="2" key="2">
    <citation type="submission" date="2020-05" db="UniProtKB">
        <authorList>
            <consortium name="EnsemblMetazoa"/>
        </authorList>
    </citation>
    <scope>IDENTIFICATION</scope>
    <source>
        <strain evidence="2">maculatus3</strain>
    </source>
</reference>
<protein>
    <submittedName>
        <fullName evidence="2">Uncharacterized protein</fullName>
    </submittedName>
</protein>
<dbReference type="VEuPathDB" id="VectorBase:AMAM020975"/>
<keyword evidence="3" id="KW-1185">Reference proteome</keyword>
<organism evidence="2 3">
    <name type="scientific">Anopheles maculatus</name>
    <dbReference type="NCBI Taxonomy" id="74869"/>
    <lineage>
        <taxon>Eukaryota</taxon>
        <taxon>Metazoa</taxon>
        <taxon>Ecdysozoa</taxon>
        <taxon>Arthropoda</taxon>
        <taxon>Hexapoda</taxon>
        <taxon>Insecta</taxon>
        <taxon>Pterygota</taxon>
        <taxon>Neoptera</taxon>
        <taxon>Endopterygota</taxon>
        <taxon>Diptera</taxon>
        <taxon>Nematocera</taxon>
        <taxon>Culicoidea</taxon>
        <taxon>Culicidae</taxon>
        <taxon>Anophelinae</taxon>
        <taxon>Anopheles</taxon>
        <taxon>Anopheles maculatus group</taxon>
    </lineage>
</organism>